<dbReference type="Proteomes" id="UP000195062">
    <property type="component" value="Unassembled WGS sequence"/>
</dbReference>
<comment type="caution">
    <text evidence="1">The sequence shown here is derived from an EMBL/GenBank/DDBJ whole genome shotgun (WGS) entry which is preliminary data.</text>
</comment>
<dbReference type="EMBL" id="MDHH01000002">
    <property type="protein sequence ID" value="OUE02866.1"/>
    <property type="molecule type" value="Genomic_DNA"/>
</dbReference>
<keyword evidence="2" id="KW-1185">Reference proteome</keyword>
<proteinExistence type="predicted"/>
<reference evidence="1 2" key="1">
    <citation type="submission" date="2016-08" db="EMBL/GenBank/DDBJ databases">
        <title>Genome sequence of Clavibacter michiganensis subsp. michiganensis strain CASJ007.</title>
        <authorList>
            <person name="Thapa S.P."/>
            <person name="Coaker G."/>
        </authorList>
    </citation>
    <scope>NUCLEOTIDE SEQUENCE [LARGE SCALE GENOMIC DNA]</scope>
    <source>
        <strain evidence="1">CASJ007</strain>
    </source>
</reference>
<protein>
    <submittedName>
        <fullName evidence="1">Short chain dehydrogenase</fullName>
    </submittedName>
</protein>
<evidence type="ECO:0000313" key="1">
    <source>
        <dbReference type="EMBL" id="OUE02866.1"/>
    </source>
</evidence>
<gene>
    <name evidence="1" type="ORF">CMMCAS07_12680</name>
</gene>
<organism evidence="1 2">
    <name type="scientific">Clavibacter michiganensis subsp. michiganensis</name>
    <dbReference type="NCBI Taxonomy" id="33013"/>
    <lineage>
        <taxon>Bacteria</taxon>
        <taxon>Bacillati</taxon>
        <taxon>Actinomycetota</taxon>
        <taxon>Actinomycetes</taxon>
        <taxon>Micrococcales</taxon>
        <taxon>Microbacteriaceae</taxon>
        <taxon>Clavibacter</taxon>
    </lineage>
</organism>
<name>A0A251XJ64_CLAMM</name>
<dbReference type="AlphaFoldDB" id="A0A251XJ64"/>
<sequence length="64" mass="6942">MIEGTITATLLSRMNPEAIQERKEASGGLYNVSQFAAEVARAVVDPIPAEHLRLVGDTSSFRPE</sequence>
<accession>A0A251XJ64</accession>
<evidence type="ECO:0000313" key="2">
    <source>
        <dbReference type="Proteomes" id="UP000195062"/>
    </source>
</evidence>